<dbReference type="AlphaFoldDB" id="A0A0A9E1J1"/>
<protein>
    <submittedName>
        <fullName evidence="2">Uncharacterized protein</fullName>
    </submittedName>
</protein>
<feature type="transmembrane region" description="Helical" evidence="1">
    <location>
        <begin position="24"/>
        <end position="42"/>
    </location>
</feature>
<accession>A0A0A9E1J1</accession>
<organism evidence="2">
    <name type="scientific">Arundo donax</name>
    <name type="common">Giant reed</name>
    <name type="synonym">Donax arundinaceus</name>
    <dbReference type="NCBI Taxonomy" id="35708"/>
    <lineage>
        <taxon>Eukaryota</taxon>
        <taxon>Viridiplantae</taxon>
        <taxon>Streptophyta</taxon>
        <taxon>Embryophyta</taxon>
        <taxon>Tracheophyta</taxon>
        <taxon>Spermatophyta</taxon>
        <taxon>Magnoliopsida</taxon>
        <taxon>Liliopsida</taxon>
        <taxon>Poales</taxon>
        <taxon>Poaceae</taxon>
        <taxon>PACMAD clade</taxon>
        <taxon>Arundinoideae</taxon>
        <taxon>Arundineae</taxon>
        <taxon>Arundo</taxon>
    </lineage>
</organism>
<name>A0A0A9E1J1_ARUDO</name>
<dbReference type="EMBL" id="GBRH01203276">
    <property type="protein sequence ID" value="JAD94619.1"/>
    <property type="molecule type" value="Transcribed_RNA"/>
</dbReference>
<evidence type="ECO:0000313" key="2">
    <source>
        <dbReference type="EMBL" id="JAD94619.1"/>
    </source>
</evidence>
<keyword evidence="1" id="KW-0472">Membrane</keyword>
<proteinExistence type="predicted"/>
<sequence length="71" mass="7960">MDEDINCCCPTCGIDLGSAPTEKLRSFLSSFIILVLLCIPVQPGGWTKFVNCCVLLYLYTFIFCVKVLVYK</sequence>
<evidence type="ECO:0000256" key="1">
    <source>
        <dbReference type="SAM" id="Phobius"/>
    </source>
</evidence>
<keyword evidence="1" id="KW-1133">Transmembrane helix</keyword>
<feature type="transmembrane region" description="Helical" evidence="1">
    <location>
        <begin position="48"/>
        <end position="69"/>
    </location>
</feature>
<reference evidence="2" key="1">
    <citation type="submission" date="2014-09" db="EMBL/GenBank/DDBJ databases">
        <authorList>
            <person name="Magalhaes I.L.F."/>
            <person name="Oliveira U."/>
            <person name="Santos F.R."/>
            <person name="Vidigal T.H.D.A."/>
            <person name="Brescovit A.D."/>
            <person name="Santos A.J."/>
        </authorList>
    </citation>
    <scope>NUCLEOTIDE SEQUENCE</scope>
    <source>
        <tissue evidence="2">Shoot tissue taken approximately 20 cm above the soil surface</tissue>
    </source>
</reference>
<reference evidence="2" key="2">
    <citation type="journal article" date="2015" name="Data Brief">
        <title>Shoot transcriptome of the giant reed, Arundo donax.</title>
        <authorList>
            <person name="Barrero R.A."/>
            <person name="Guerrero F.D."/>
            <person name="Moolhuijzen P."/>
            <person name="Goolsby J.A."/>
            <person name="Tidwell J."/>
            <person name="Bellgard S.E."/>
            <person name="Bellgard M.I."/>
        </authorList>
    </citation>
    <scope>NUCLEOTIDE SEQUENCE</scope>
    <source>
        <tissue evidence="2">Shoot tissue taken approximately 20 cm above the soil surface</tissue>
    </source>
</reference>
<keyword evidence="1" id="KW-0812">Transmembrane</keyword>